<proteinExistence type="predicted"/>
<name>A0A091C9A4_9ENTE</name>
<feature type="compositionally biased region" description="Basic and acidic residues" evidence="1">
    <location>
        <begin position="36"/>
        <end position="46"/>
    </location>
</feature>
<dbReference type="PATRIC" id="fig|1302649.3.peg.446"/>
<sequence length="103" mass="11955">MFFSLRDWENIAEDSYDIGFAYIPEPPLWKAGPSDYAKEKEREPQRQEAIQQAKETTEGIAEGLANEKTYEMEESYDWQNIESKDSVVLPTGIFTTRSTISYF</sequence>
<gene>
    <name evidence="2" type="ORF">TMUPMC115_0445</name>
</gene>
<dbReference type="Proteomes" id="UP000029380">
    <property type="component" value="Unassembled WGS sequence"/>
</dbReference>
<organism evidence="2 3">
    <name type="scientific">Tetragenococcus muriaticus PMC-11-5</name>
    <dbReference type="NCBI Taxonomy" id="1302649"/>
    <lineage>
        <taxon>Bacteria</taxon>
        <taxon>Bacillati</taxon>
        <taxon>Bacillota</taxon>
        <taxon>Bacilli</taxon>
        <taxon>Lactobacillales</taxon>
        <taxon>Enterococcaceae</taxon>
        <taxon>Tetragenococcus</taxon>
    </lineage>
</organism>
<dbReference type="EMBL" id="JPVU01000040">
    <property type="protein sequence ID" value="KFN93370.1"/>
    <property type="molecule type" value="Genomic_DNA"/>
</dbReference>
<feature type="region of interest" description="Disordered" evidence="1">
    <location>
        <begin position="32"/>
        <end position="66"/>
    </location>
</feature>
<evidence type="ECO:0000313" key="2">
    <source>
        <dbReference type="EMBL" id="KFN93370.1"/>
    </source>
</evidence>
<reference evidence="2 3" key="1">
    <citation type="submission" date="2014-08" db="EMBL/GenBank/DDBJ databases">
        <title>Genome sequence of Tetragenococcus muriaticus.</title>
        <authorList>
            <person name="Chuea-nongthon C."/>
            <person name="Rodtong S."/>
            <person name="Yongsawatdigul J."/>
            <person name="Steele J.L."/>
            <person name="Liu X.-y."/>
            <person name="Speers J."/>
            <person name="Glasner J.D."/>
            <person name="Neeno-Eckwall E.C."/>
        </authorList>
    </citation>
    <scope>NUCLEOTIDE SEQUENCE [LARGE SCALE GENOMIC DNA]</scope>
    <source>
        <strain evidence="2 3">PMC-11-5</strain>
    </source>
</reference>
<accession>A0A091C9A4</accession>
<protein>
    <submittedName>
        <fullName evidence="2">Uncharacterized protein</fullName>
    </submittedName>
</protein>
<comment type="caution">
    <text evidence="2">The sequence shown here is derived from an EMBL/GenBank/DDBJ whole genome shotgun (WGS) entry which is preliminary data.</text>
</comment>
<dbReference type="AlphaFoldDB" id="A0A091C9A4"/>
<evidence type="ECO:0000256" key="1">
    <source>
        <dbReference type="SAM" id="MobiDB-lite"/>
    </source>
</evidence>
<evidence type="ECO:0000313" key="3">
    <source>
        <dbReference type="Proteomes" id="UP000029380"/>
    </source>
</evidence>